<reference evidence="1" key="3">
    <citation type="submission" date="2019-03" db="UniProtKB">
        <authorList>
            <consortium name="EnsemblPlants"/>
        </authorList>
    </citation>
    <scope>IDENTIFICATION</scope>
</reference>
<organism evidence="1 2">
    <name type="scientific">Aegilops tauschii subsp. strangulata</name>
    <name type="common">Goatgrass</name>
    <dbReference type="NCBI Taxonomy" id="200361"/>
    <lineage>
        <taxon>Eukaryota</taxon>
        <taxon>Viridiplantae</taxon>
        <taxon>Streptophyta</taxon>
        <taxon>Embryophyta</taxon>
        <taxon>Tracheophyta</taxon>
        <taxon>Spermatophyta</taxon>
        <taxon>Magnoliopsida</taxon>
        <taxon>Liliopsida</taxon>
        <taxon>Poales</taxon>
        <taxon>Poaceae</taxon>
        <taxon>BOP clade</taxon>
        <taxon>Pooideae</taxon>
        <taxon>Triticodae</taxon>
        <taxon>Triticeae</taxon>
        <taxon>Triticinae</taxon>
        <taxon>Aegilops</taxon>
    </lineage>
</organism>
<reference evidence="2" key="2">
    <citation type="journal article" date="2017" name="Nat. Plants">
        <title>The Aegilops tauschii genome reveals multiple impacts of transposons.</title>
        <authorList>
            <person name="Zhao G."/>
            <person name="Zou C."/>
            <person name="Li K."/>
            <person name="Wang K."/>
            <person name="Li T."/>
            <person name="Gao L."/>
            <person name="Zhang X."/>
            <person name="Wang H."/>
            <person name="Yang Z."/>
            <person name="Liu X."/>
            <person name="Jiang W."/>
            <person name="Mao L."/>
            <person name="Kong X."/>
            <person name="Jiao Y."/>
            <person name="Jia J."/>
        </authorList>
    </citation>
    <scope>NUCLEOTIDE SEQUENCE [LARGE SCALE GENOMIC DNA]</scope>
    <source>
        <strain evidence="2">cv. AL8/78</strain>
    </source>
</reference>
<dbReference type="Gramene" id="AET0Gv20100800.2">
    <property type="protein sequence ID" value="AET0Gv20100800.2"/>
    <property type="gene ID" value="AET0Gv20100800"/>
</dbReference>
<name>A0A452XEL2_AEGTS</name>
<keyword evidence="2" id="KW-1185">Reference proteome</keyword>
<evidence type="ECO:0000313" key="1">
    <source>
        <dbReference type="EnsemblPlants" id="AET0Gv20100800.2"/>
    </source>
</evidence>
<dbReference type="AlphaFoldDB" id="A0A452XEL2"/>
<dbReference type="Proteomes" id="UP000015105">
    <property type="component" value="Unassembled WGS sequence"/>
</dbReference>
<dbReference type="PANTHER" id="PTHR47482:SF24">
    <property type="entry name" value="PROTEIN FAR1-RELATED SEQUENCE"/>
    <property type="match status" value="1"/>
</dbReference>
<proteinExistence type="predicted"/>
<protein>
    <recommendedName>
        <fullName evidence="3">Protein FAR1-RELATED SEQUENCE</fullName>
    </recommendedName>
</protein>
<reference evidence="2" key="1">
    <citation type="journal article" date="2014" name="Science">
        <title>Ancient hybridizations among the ancestral genomes of bread wheat.</title>
        <authorList>
            <consortium name="International Wheat Genome Sequencing Consortium,"/>
            <person name="Marcussen T."/>
            <person name="Sandve S.R."/>
            <person name="Heier L."/>
            <person name="Spannagl M."/>
            <person name="Pfeifer M."/>
            <person name="Jakobsen K.S."/>
            <person name="Wulff B.B."/>
            <person name="Steuernagel B."/>
            <person name="Mayer K.F."/>
            <person name="Olsen O.A."/>
        </authorList>
    </citation>
    <scope>NUCLEOTIDE SEQUENCE [LARGE SCALE GENOMIC DNA]</scope>
    <source>
        <strain evidence="2">cv. AL8/78</strain>
    </source>
</reference>
<evidence type="ECO:0000313" key="2">
    <source>
        <dbReference type="Proteomes" id="UP000015105"/>
    </source>
</evidence>
<accession>A0A452XEL2</accession>
<evidence type="ECO:0008006" key="3">
    <source>
        <dbReference type="Google" id="ProtNLM"/>
    </source>
</evidence>
<sequence length="109" mass="12580">MVVKLKDGRWEVVFFIAEHNHALVDKPSLTKYLRSHQGIPPKEKLFLKNLHNCNLTTGRMMNIMSEFYGSELIVPYTTKAISNLKSGLNKFDTKEGDMIETVAYFKDQQ</sequence>
<dbReference type="PANTHER" id="PTHR47482">
    <property type="entry name" value="OS11G0632001 PROTEIN"/>
    <property type="match status" value="1"/>
</dbReference>
<dbReference type="EnsemblPlants" id="AET0Gv20100800.2">
    <property type="protein sequence ID" value="AET0Gv20100800.2"/>
    <property type="gene ID" value="AET0Gv20100800"/>
</dbReference>